<dbReference type="FunFam" id="1.10.533.10:FF:000087">
    <property type="entry name" value="Uncharacterized protein"/>
    <property type="match status" value="1"/>
</dbReference>
<dbReference type="InterPro" id="IPR000488">
    <property type="entry name" value="Death_dom"/>
</dbReference>
<sequence length="149" mass="17164">MFVENLTRGDHQHIVDQLKRTSTQDEPTEGGKKKTKRRHGSQLSDNGTPAKRPKQVKVSTYFDKVVDGVSSDWDDLARKLNFTENQIKVIAEMRPDQNRRCREMLWTWRNRDGQAATLQALKKALINIKQKHLAERLEDSSDSSESSDD</sequence>
<gene>
    <name evidence="4" type="primary">LOC118422514</name>
</gene>
<proteinExistence type="predicted"/>
<feature type="domain" description="Death" evidence="2">
    <location>
        <begin position="67"/>
        <end position="141"/>
    </location>
</feature>
<dbReference type="GO" id="GO:0007165">
    <property type="term" value="P:signal transduction"/>
    <property type="evidence" value="ECO:0007669"/>
    <property type="project" value="InterPro"/>
</dbReference>
<dbReference type="RefSeq" id="XP_035686032.1">
    <property type="nucleotide sequence ID" value="XM_035830139.1"/>
</dbReference>
<name>A0A9J7LNA5_BRAFL</name>
<dbReference type="SUPFAM" id="SSF47986">
    <property type="entry name" value="DEATH domain"/>
    <property type="match status" value="1"/>
</dbReference>
<organism evidence="3 4">
    <name type="scientific">Branchiostoma floridae</name>
    <name type="common">Florida lancelet</name>
    <name type="synonym">Amphioxus</name>
    <dbReference type="NCBI Taxonomy" id="7739"/>
    <lineage>
        <taxon>Eukaryota</taxon>
        <taxon>Metazoa</taxon>
        <taxon>Chordata</taxon>
        <taxon>Cephalochordata</taxon>
        <taxon>Leptocardii</taxon>
        <taxon>Amphioxiformes</taxon>
        <taxon>Branchiostomatidae</taxon>
        <taxon>Branchiostoma</taxon>
    </lineage>
</organism>
<evidence type="ECO:0000313" key="4">
    <source>
        <dbReference type="RefSeq" id="XP_035686032.1"/>
    </source>
</evidence>
<dbReference type="Gene3D" id="1.10.533.10">
    <property type="entry name" value="Death Domain, Fas"/>
    <property type="match status" value="1"/>
</dbReference>
<feature type="region of interest" description="Disordered" evidence="1">
    <location>
        <begin position="1"/>
        <end position="56"/>
    </location>
</feature>
<dbReference type="SMART" id="SM00005">
    <property type="entry name" value="DEATH"/>
    <property type="match status" value="1"/>
</dbReference>
<dbReference type="KEGG" id="bfo:118422514"/>
<reference evidence="4" key="2">
    <citation type="submission" date="2025-08" db="UniProtKB">
        <authorList>
            <consortium name="RefSeq"/>
        </authorList>
    </citation>
    <scope>IDENTIFICATION</scope>
    <source>
        <strain evidence="4">S238N-H82</strain>
        <tissue evidence="4">Testes</tissue>
    </source>
</reference>
<reference evidence="3" key="1">
    <citation type="journal article" date="2020" name="Nat. Ecol. Evol.">
        <title>Deeply conserved synteny resolves early events in vertebrate evolution.</title>
        <authorList>
            <person name="Simakov O."/>
            <person name="Marletaz F."/>
            <person name="Yue J.X."/>
            <person name="O'Connell B."/>
            <person name="Jenkins J."/>
            <person name="Brandt A."/>
            <person name="Calef R."/>
            <person name="Tung C.H."/>
            <person name="Huang T.K."/>
            <person name="Schmutz J."/>
            <person name="Satoh N."/>
            <person name="Yu J.K."/>
            <person name="Putnam N.H."/>
            <person name="Green R.E."/>
            <person name="Rokhsar D.S."/>
        </authorList>
    </citation>
    <scope>NUCLEOTIDE SEQUENCE [LARGE SCALE GENOMIC DNA]</scope>
    <source>
        <strain evidence="3">S238N-H82</strain>
    </source>
</reference>
<evidence type="ECO:0000313" key="3">
    <source>
        <dbReference type="Proteomes" id="UP000001554"/>
    </source>
</evidence>
<dbReference type="CDD" id="cd01670">
    <property type="entry name" value="Death"/>
    <property type="match status" value="1"/>
</dbReference>
<protein>
    <submittedName>
        <fullName evidence="4">Tumor necrosis factor receptor superfamily member 10B-like</fullName>
    </submittedName>
</protein>
<accession>A0A9J7LNA5</accession>
<dbReference type="PANTHER" id="PTHR15077">
    <property type="entry name" value="FAS-ASSOCIATING DEATH DOMAIN-CONTAINING PROTEIN FADD"/>
    <property type="match status" value="1"/>
</dbReference>
<dbReference type="Pfam" id="PF00531">
    <property type="entry name" value="Death"/>
    <property type="match status" value="1"/>
</dbReference>
<keyword evidence="3" id="KW-1185">Reference proteome</keyword>
<dbReference type="InterPro" id="IPR011029">
    <property type="entry name" value="DEATH-like_dom_sf"/>
</dbReference>
<dbReference type="InterPro" id="IPR016729">
    <property type="entry name" value="FADD"/>
</dbReference>
<feature type="compositionally biased region" description="Basic and acidic residues" evidence="1">
    <location>
        <begin position="7"/>
        <end position="23"/>
    </location>
</feature>
<dbReference type="PROSITE" id="PS50017">
    <property type="entry name" value="DEATH_DOMAIN"/>
    <property type="match status" value="1"/>
</dbReference>
<dbReference type="PANTHER" id="PTHR15077:SF9">
    <property type="entry name" value="C-TERMINAL OF ROC (COR) DOMAIN-CONTAINING PROTEIN"/>
    <property type="match status" value="1"/>
</dbReference>
<dbReference type="OrthoDB" id="8848202at2759"/>
<dbReference type="OMA" id="RCREMLW"/>
<dbReference type="AlphaFoldDB" id="A0A9J7LNA5"/>
<evidence type="ECO:0000259" key="2">
    <source>
        <dbReference type="PROSITE" id="PS50017"/>
    </source>
</evidence>
<dbReference type="Proteomes" id="UP000001554">
    <property type="component" value="Chromosome 9"/>
</dbReference>
<dbReference type="GeneID" id="118422514"/>
<evidence type="ECO:0000256" key="1">
    <source>
        <dbReference type="SAM" id="MobiDB-lite"/>
    </source>
</evidence>